<feature type="domain" description="FYVE-type" evidence="8">
    <location>
        <begin position="129"/>
        <end position="191"/>
    </location>
</feature>
<evidence type="ECO:0000256" key="3">
    <source>
        <dbReference type="ARBA" id="ARBA00022833"/>
    </source>
</evidence>
<evidence type="ECO:0000256" key="2">
    <source>
        <dbReference type="ARBA" id="ARBA00022771"/>
    </source>
</evidence>
<accession>A0A1Q9DWC9</accession>
<dbReference type="InterPro" id="IPR017455">
    <property type="entry name" value="Znf_FYVE-rel"/>
</dbReference>
<feature type="transmembrane region" description="Helical" evidence="6">
    <location>
        <begin position="34"/>
        <end position="58"/>
    </location>
</feature>
<organism evidence="9 10">
    <name type="scientific">Symbiodinium microadriaticum</name>
    <name type="common">Dinoflagellate</name>
    <name type="synonym">Zooxanthella microadriatica</name>
    <dbReference type="NCBI Taxonomy" id="2951"/>
    <lineage>
        <taxon>Eukaryota</taxon>
        <taxon>Sar</taxon>
        <taxon>Alveolata</taxon>
        <taxon>Dinophyceae</taxon>
        <taxon>Suessiales</taxon>
        <taxon>Symbiodiniaceae</taxon>
        <taxon>Symbiodinium</taxon>
    </lineage>
</organism>
<dbReference type="GO" id="GO:0008270">
    <property type="term" value="F:zinc ion binding"/>
    <property type="evidence" value="ECO:0007669"/>
    <property type="project" value="UniProtKB-KW"/>
</dbReference>
<dbReference type="InterPro" id="IPR011011">
    <property type="entry name" value="Znf_FYVE_PHD"/>
</dbReference>
<keyword evidence="1" id="KW-0479">Metal-binding</keyword>
<feature type="transmembrane region" description="Helical" evidence="6">
    <location>
        <begin position="569"/>
        <end position="594"/>
    </location>
</feature>
<proteinExistence type="predicted"/>
<evidence type="ECO:0000259" key="8">
    <source>
        <dbReference type="PROSITE" id="PS50178"/>
    </source>
</evidence>
<name>A0A1Q9DWC9_SYMMI</name>
<protein>
    <submittedName>
        <fullName evidence="9">Multiple C2 and transmembrane domain-containing protein 1</fullName>
    </submittedName>
</protein>
<dbReference type="InterPro" id="IPR052113">
    <property type="entry name" value="FYVE-type_Zinc_Finger"/>
</dbReference>
<keyword evidence="10" id="KW-1185">Reference proteome</keyword>
<reference evidence="9 10" key="1">
    <citation type="submission" date="2016-02" db="EMBL/GenBank/DDBJ databases">
        <title>Genome analysis of coral dinoflagellate symbionts highlights evolutionary adaptations to a symbiotic lifestyle.</title>
        <authorList>
            <person name="Aranda M."/>
            <person name="Li Y."/>
            <person name="Liew Y.J."/>
            <person name="Baumgarten S."/>
            <person name="Simakov O."/>
            <person name="Wilson M."/>
            <person name="Piel J."/>
            <person name="Ashoor H."/>
            <person name="Bougouffa S."/>
            <person name="Bajic V.B."/>
            <person name="Ryu T."/>
            <person name="Ravasi T."/>
            <person name="Bayer T."/>
            <person name="Micklem G."/>
            <person name="Kim H."/>
            <person name="Bhak J."/>
            <person name="Lajeunesse T.C."/>
            <person name="Voolstra C.R."/>
        </authorList>
    </citation>
    <scope>NUCLEOTIDE SEQUENCE [LARGE SCALE GENOMIC DNA]</scope>
    <source>
        <strain evidence="9 10">CCMP2467</strain>
    </source>
</reference>
<evidence type="ECO:0000256" key="4">
    <source>
        <dbReference type="PROSITE-ProRule" id="PRU00091"/>
    </source>
</evidence>
<dbReference type="InterPro" id="IPR000306">
    <property type="entry name" value="Znf_FYVE"/>
</dbReference>
<dbReference type="OrthoDB" id="440540at2759"/>
<keyword evidence="2 4" id="KW-0863">Zinc-finger</keyword>
<feature type="transmembrane region" description="Helical" evidence="6">
    <location>
        <begin position="6"/>
        <end position="22"/>
    </location>
</feature>
<dbReference type="Pfam" id="PF00168">
    <property type="entry name" value="C2"/>
    <property type="match status" value="1"/>
</dbReference>
<dbReference type="SMART" id="SM00239">
    <property type="entry name" value="C2"/>
    <property type="match status" value="1"/>
</dbReference>
<dbReference type="PANTHER" id="PTHR39490">
    <property type="entry name" value="ARRESTIN DOMAIN-CONTAINING PROTEIN D"/>
    <property type="match status" value="1"/>
</dbReference>
<evidence type="ECO:0000313" key="10">
    <source>
        <dbReference type="Proteomes" id="UP000186817"/>
    </source>
</evidence>
<dbReference type="Pfam" id="PF01363">
    <property type="entry name" value="FYVE"/>
    <property type="match status" value="1"/>
</dbReference>
<dbReference type="Gene3D" id="3.30.40.10">
    <property type="entry name" value="Zinc/RING finger domain, C3HC4 (zinc finger)"/>
    <property type="match status" value="1"/>
</dbReference>
<dbReference type="InterPro" id="IPR000008">
    <property type="entry name" value="C2_dom"/>
</dbReference>
<dbReference type="SUPFAM" id="SSF57903">
    <property type="entry name" value="FYVE/PHD zinc finger"/>
    <property type="match status" value="1"/>
</dbReference>
<feature type="region of interest" description="Disordered" evidence="5">
    <location>
        <begin position="627"/>
        <end position="646"/>
    </location>
</feature>
<keyword evidence="6" id="KW-0472">Membrane</keyword>
<evidence type="ECO:0000313" key="9">
    <source>
        <dbReference type="EMBL" id="OLP99485.1"/>
    </source>
</evidence>
<dbReference type="AlphaFoldDB" id="A0A1Q9DWC9"/>
<evidence type="ECO:0000259" key="7">
    <source>
        <dbReference type="PROSITE" id="PS50004"/>
    </source>
</evidence>
<dbReference type="Gene3D" id="2.60.40.150">
    <property type="entry name" value="C2 domain"/>
    <property type="match status" value="1"/>
</dbReference>
<sequence>MLEISIAVVDVVMIIMGIASIGKSMTISWTTKIIIIIIISVIFYLVVVTNLITSINLYRTSGAKSSGPHDSGVQAIRVRNGSYQIDSGAARAWPSPGSARNMAGEPLQPVPSRKTSSMSSTSTVEWVDNSAADACMSCHARFGVMQLRRKHHCRRCGQVVCRACSSAREIVPEYHPIKPQRVCVACVSNRAETQESEEAAESVVTAVRSGKRGTRPVRVNALGGMALPSYDDKKHEFGTLRVRIIEAKGLLAADYGLMNKSSDPYCLVNAGHSVQVRTHTVSATLEPRWDTTLSFRLSRPDDVLHLEVWDEDTTSRDDAIGFLDLPLSQVPLSSSSAPLRGWVPLCRPEAQALPGEVVNLPAKGAGAVLLEVQLVDVEQFKLFKAFAAPLPAVPQPPPPFDVDAVYGPAMHLVDLLWTRFFSPILFWLLDLIFWASPIRSLVALILWNLGARYGLPHYPALPPLGLLSLSCRKWEAVHPQPPLSRQDSALAKDYDEAQLGSAVQRLCFVLPSSIKDLCRGLQPLLRTVADGLQMVHDIFEWEHSASPAVAIVLILCTVVSEVLRFDILLMLIGSAVLLVCSPLVPAVSGTIGFLSYRTAQGRPKVWGMQDEYNEEWSSKDYRDITATTSAQDSPQRPRLRHAFTKA</sequence>
<keyword evidence="6 9" id="KW-0812">Transmembrane</keyword>
<dbReference type="InterPro" id="IPR035892">
    <property type="entry name" value="C2_domain_sf"/>
</dbReference>
<dbReference type="PROSITE" id="PS50178">
    <property type="entry name" value="ZF_FYVE"/>
    <property type="match status" value="1"/>
</dbReference>
<dbReference type="InterPro" id="IPR013083">
    <property type="entry name" value="Znf_RING/FYVE/PHD"/>
</dbReference>
<dbReference type="PANTHER" id="PTHR39490:SF8">
    <property type="entry name" value="ZINC FINGER FYVE DOMAIN-CONTAINING PROTEIN 21"/>
    <property type="match status" value="1"/>
</dbReference>
<dbReference type="EMBL" id="LSRX01000360">
    <property type="protein sequence ID" value="OLP99485.1"/>
    <property type="molecule type" value="Genomic_DNA"/>
</dbReference>
<evidence type="ECO:0000256" key="5">
    <source>
        <dbReference type="SAM" id="MobiDB-lite"/>
    </source>
</evidence>
<comment type="caution">
    <text evidence="9">The sequence shown here is derived from an EMBL/GenBank/DDBJ whole genome shotgun (WGS) entry which is preliminary data.</text>
</comment>
<dbReference type="SMART" id="SM00064">
    <property type="entry name" value="FYVE"/>
    <property type="match status" value="1"/>
</dbReference>
<feature type="compositionally biased region" description="Basic residues" evidence="5">
    <location>
        <begin position="637"/>
        <end position="646"/>
    </location>
</feature>
<dbReference type="CDD" id="cd00030">
    <property type="entry name" value="C2"/>
    <property type="match status" value="1"/>
</dbReference>
<keyword evidence="6" id="KW-1133">Transmembrane helix</keyword>
<keyword evidence="3" id="KW-0862">Zinc</keyword>
<gene>
    <name evidence="9" type="primary">MCTP1</name>
    <name evidence="9" type="ORF">AK812_SmicGene17949</name>
</gene>
<feature type="domain" description="C2" evidence="7">
    <location>
        <begin position="221"/>
        <end position="343"/>
    </location>
</feature>
<feature type="region of interest" description="Disordered" evidence="5">
    <location>
        <begin position="94"/>
        <end position="119"/>
    </location>
</feature>
<evidence type="ECO:0000256" key="1">
    <source>
        <dbReference type="ARBA" id="ARBA00022723"/>
    </source>
</evidence>
<dbReference type="Proteomes" id="UP000186817">
    <property type="component" value="Unassembled WGS sequence"/>
</dbReference>
<dbReference type="SUPFAM" id="SSF49562">
    <property type="entry name" value="C2 domain (Calcium/lipid-binding domain, CaLB)"/>
    <property type="match status" value="1"/>
</dbReference>
<dbReference type="PROSITE" id="PS50004">
    <property type="entry name" value="C2"/>
    <property type="match status" value="1"/>
</dbReference>
<evidence type="ECO:0000256" key="6">
    <source>
        <dbReference type="SAM" id="Phobius"/>
    </source>
</evidence>